<reference evidence="2" key="1">
    <citation type="journal article" date="2019" name="Int. J. Syst. Evol. Microbiol.">
        <title>The Global Catalogue of Microorganisms (GCM) 10K type strain sequencing project: providing services to taxonomists for standard genome sequencing and annotation.</title>
        <authorList>
            <consortium name="The Broad Institute Genomics Platform"/>
            <consortium name="The Broad Institute Genome Sequencing Center for Infectious Disease"/>
            <person name="Wu L."/>
            <person name="Ma J."/>
        </authorList>
    </citation>
    <scope>NUCLEOTIDE SEQUENCE [LARGE SCALE GENOMIC DNA]</scope>
    <source>
        <strain evidence="2">JCM 30071</strain>
    </source>
</reference>
<dbReference type="EMBL" id="BMPN01000018">
    <property type="protein sequence ID" value="GGJ77698.1"/>
    <property type="molecule type" value="Genomic_DNA"/>
</dbReference>
<gene>
    <name evidence="1" type="ORF">GCM10007111_44090</name>
</gene>
<dbReference type="RefSeq" id="WP_188944497.1">
    <property type="nucleotide sequence ID" value="NZ_BMPN01000018.1"/>
</dbReference>
<protein>
    <submittedName>
        <fullName evidence="1">Uncharacterized protein</fullName>
    </submittedName>
</protein>
<organism evidence="1 2">
    <name type="scientific">Virgibacillus kapii</name>
    <dbReference type="NCBI Taxonomy" id="1638645"/>
    <lineage>
        <taxon>Bacteria</taxon>
        <taxon>Bacillati</taxon>
        <taxon>Bacillota</taxon>
        <taxon>Bacilli</taxon>
        <taxon>Bacillales</taxon>
        <taxon>Bacillaceae</taxon>
        <taxon>Virgibacillus</taxon>
    </lineage>
</organism>
<sequence>MSIARLIKSEGDKRVLDHLGITDEDLTSGKEYTFTVQDISAKDPIIRTDKITIGALESEDYYYVFLASKHRGIGSPNSLREYPEYRTELLNKKY</sequence>
<comment type="caution">
    <text evidence="1">The sequence shown here is derived from an EMBL/GenBank/DDBJ whole genome shotgun (WGS) entry which is preliminary data.</text>
</comment>
<proteinExistence type="predicted"/>
<dbReference type="Proteomes" id="UP000634435">
    <property type="component" value="Unassembled WGS sequence"/>
</dbReference>
<accession>A0ABQ2DXS4</accession>
<name>A0ABQ2DXS4_9BACI</name>
<keyword evidence="2" id="KW-1185">Reference proteome</keyword>
<evidence type="ECO:0000313" key="1">
    <source>
        <dbReference type="EMBL" id="GGJ77698.1"/>
    </source>
</evidence>
<evidence type="ECO:0000313" key="2">
    <source>
        <dbReference type="Proteomes" id="UP000634435"/>
    </source>
</evidence>